<sequence>MHSGISATVTTNSRATKILLFKRASKSRRLLYHCLVGTKLESQPNYINPSTAKVVVTRSCITINVFASLLSIRPCQRAMSLLRGHLKLMRDLVRMIRLTSIHIQTGSFAYRSLARIYVGLHCLFPESEYENIYPSCDAKNLRVSLSDMDILHRLYFRGLFISFIFQHRYSISHSVCLCFLSSLHRAVTIQPRASIFGVIRGRLGALNWKAKFFFSSR</sequence>
<dbReference type="AlphaFoldDB" id="A0A5N6VUJ6"/>
<gene>
    <name evidence="1" type="ORF">BDV41DRAFT_312752</name>
</gene>
<dbReference type="EMBL" id="ML738338">
    <property type="protein sequence ID" value="KAE8311898.1"/>
    <property type="molecule type" value="Genomic_DNA"/>
</dbReference>
<proteinExistence type="predicted"/>
<keyword evidence="2" id="KW-1185">Reference proteome</keyword>
<reference evidence="2" key="1">
    <citation type="submission" date="2019-04" db="EMBL/GenBank/DDBJ databases">
        <title>Friends and foes A comparative genomics studyof 23 Aspergillus species from section Flavi.</title>
        <authorList>
            <consortium name="DOE Joint Genome Institute"/>
            <person name="Kjaerbolling I."/>
            <person name="Vesth T."/>
            <person name="Frisvad J.C."/>
            <person name="Nybo J.L."/>
            <person name="Theobald S."/>
            <person name="Kildgaard S."/>
            <person name="Isbrandt T."/>
            <person name="Kuo A."/>
            <person name="Sato A."/>
            <person name="Lyhne E.K."/>
            <person name="Kogle M.E."/>
            <person name="Wiebenga A."/>
            <person name="Kun R.S."/>
            <person name="Lubbers R.J."/>
            <person name="Makela M.R."/>
            <person name="Barry K."/>
            <person name="Chovatia M."/>
            <person name="Clum A."/>
            <person name="Daum C."/>
            <person name="Haridas S."/>
            <person name="He G."/>
            <person name="LaButti K."/>
            <person name="Lipzen A."/>
            <person name="Mondo S."/>
            <person name="Riley R."/>
            <person name="Salamov A."/>
            <person name="Simmons B.A."/>
            <person name="Magnuson J.K."/>
            <person name="Henrissat B."/>
            <person name="Mortensen U.H."/>
            <person name="Larsen T.O."/>
            <person name="Devries R.P."/>
            <person name="Grigoriev I.V."/>
            <person name="Machida M."/>
            <person name="Baker S.E."/>
            <person name="Andersen M.R."/>
        </authorList>
    </citation>
    <scope>NUCLEOTIDE SEQUENCE [LARGE SCALE GENOMIC DNA]</scope>
    <source>
        <strain evidence="2">CBS 130015</strain>
    </source>
</reference>
<accession>A0A5N6VUJ6</accession>
<protein>
    <submittedName>
        <fullName evidence="1">Uncharacterized protein</fullName>
    </submittedName>
</protein>
<evidence type="ECO:0000313" key="2">
    <source>
        <dbReference type="Proteomes" id="UP000325433"/>
    </source>
</evidence>
<dbReference type="Proteomes" id="UP000325433">
    <property type="component" value="Unassembled WGS sequence"/>
</dbReference>
<organism evidence="1 2">
    <name type="scientific">Aspergillus transmontanensis</name>
    <dbReference type="NCBI Taxonomy" id="1034304"/>
    <lineage>
        <taxon>Eukaryota</taxon>
        <taxon>Fungi</taxon>
        <taxon>Dikarya</taxon>
        <taxon>Ascomycota</taxon>
        <taxon>Pezizomycotina</taxon>
        <taxon>Eurotiomycetes</taxon>
        <taxon>Eurotiomycetidae</taxon>
        <taxon>Eurotiales</taxon>
        <taxon>Aspergillaceae</taxon>
        <taxon>Aspergillus</taxon>
        <taxon>Aspergillus subgen. Circumdati</taxon>
    </lineage>
</organism>
<name>A0A5N6VUJ6_9EURO</name>
<evidence type="ECO:0000313" key="1">
    <source>
        <dbReference type="EMBL" id="KAE8311898.1"/>
    </source>
</evidence>